<dbReference type="Proteomes" id="UP000619536">
    <property type="component" value="Unassembled WGS sequence"/>
</dbReference>
<dbReference type="Pfam" id="PF00563">
    <property type="entry name" value="EAL"/>
    <property type="match status" value="1"/>
</dbReference>
<accession>A0A8J3F2M1</accession>
<keyword evidence="3" id="KW-1185">Reference proteome</keyword>
<evidence type="ECO:0000313" key="3">
    <source>
        <dbReference type="Proteomes" id="UP000619536"/>
    </source>
</evidence>
<dbReference type="CDD" id="cd01948">
    <property type="entry name" value="EAL"/>
    <property type="match status" value="1"/>
</dbReference>
<sequence>MSLCLIPLLSIVVTTPLIRLLCDYLVFEIVDIPIQDSLFEYSLSRILVSVATDLLSIIWMPSILTLVHSGMSIEAVDHIAQTMRTTASVPIQTHAGAVSVSVCGSNVYSQEYQSMLSLLTSARAHVYTSASSTTHNIAQVASSSAHVSLARLAAIPSNTSTATSAANVTSHGSSAAMQQLALAQGFEVSDIIRKAIEKQHIEVLYQPIVDITTQQIHALDTLFCLHDAGGQVIEQSLITHEAKRLGLSAELTIAVLQTALSDIILWQQVVPQLSRINICLSGDELSSAAFHELLESCSKQYVDPMQPNIIVGLQLGAHAIHVLRNGLDDELHSIATLPGIRIGLTHIGSTYSETAAFATLPVVFGELDPVLMRSCNDSRTAAIIMNTASIMQVDNFGLVFDGVDGRDQLAFVRKLHGTYIRGALAGNPMSAQEWLMRWQTMGMQVDLPPVFGNSGDNEELE</sequence>
<feature type="domain" description="EAL" evidence="1">
    <location>
        <begin position="185"/>
        <end position="442"/>
    </location>
</feature>
<dbReference type="InterPro" id="IPR035919">
    <property type="entry name" value="EAL_sf"/>
</dbReference>
<dbReference type="SMART" id="SM00052">
    <property type="entry name" value="EAL"/>
    <property type="match status" value="1"/>
</dbReference>
<proteinExistence type="predicted"/>
<dbReference type="SUPFAM" id="SSF141868">
    <property type="entry name" value="EAL domain-like"/>
    <property type="match status" value="1"/>
</dbReference>
<dbReference type="EMBL" id="BMDH01000003">
    <property type="protein sequence ID" value="GGI14646.1"/>
    <property type="molecule type" value="Genomic_DNA"/>
</dbReference>
<dbReference type="PANTHER" id="PTHR33121:SF79">
    <property type="entry name" value="CYCLIC DI-GMP PHOSPHODIESTERASE PDED-RELATED"/>
    <property type="match status" value="1"/>
</dbReference>
<dbReference type="PROSITE" id="PS50883">
    <property type="entry name" value="EAL"/>
    <property type="match status" value="1"/>
</dbReference>
<evidence type="ECO:0000259" key="1">
    <source>
        <dbReference type="PROSITE" id="PS50883"/>
    </source>
</evidence>
<organism evidence="2 3">
    <name type="scientific">Galliscardovia ingluviei</name>
    <dbReference type="NCBI Taxonomy" id="1769422"/>
    <lineage>
        <taxon>Bacteria</taxon>
        <taxon>Bacillati</taxon>
        <taxon>Actinomycetota</taxon>
        <taxon>Actinomycetes</taxon>
        <taxon>Bifidobacteriales</taxon>
        <taxon>Bifidobacteriaceae</taxon>
        <taxon>Galliscardovia</taxon>
    </lineage>
</organism>
<reference evidence="2" key="1">
    <citation type="journal article" date="2014" name="Int. J. Syst. Evol. Microbiol.">
        <title>Complete genome sequence of Corynebacterium casei LMG S-19264T (=DSM 44701T), isolated from a smear-ripened cheese.</title>
        <authorList>
            <consortium name="US DOE Joint Genome Institute (JGI-PGF)"/>
            <person name="Walter F."/>
            <person name="Albersmeier A."/>
            <person name="Kalinowski J."/>
            <person name="Ruckert C."/>
        </authorList>
    </citation>
    <scope>NUCLEOTIDE SEQUENCE</scope>
    <source>
        <strain evidence="2">CCM 8606</strain>
    </source>
</reference>
<dbReference type="InterPro" id="IPR001633">
    <property type="entry name" value="EAL_dom"/>
</dbReference>
<dbReference type="AlphaFoldDB" id="A0A8J3F2M1"/>
<reference evidence="2" key="2">
    <citation type="submission" date="2020-09" db="EMBL/GenBank/DDBJ databases">
        <authorList>
            <person name="Sun Q."/>
            <person name="Sedlacek I."/>
        </authorList>
    </citation>
    <scope>NUCLEOTIDE SEQUENCE</scope>
    <source>
        <strain evidence="2">CCM 8606</strain>
    </source>
</reference>
<dbReference type="InterPro" id="IPR050706">
    <property type="entry name" value="Cyclic-di-GMP_PDE-like"/>
</dbReference>
<evidence type="ECO:0000313" key="2">
    <source>
        <dbReference type="EMBL" id="GGI14646.1"/>
    </source>
</evidence>
<dbReference type="GO" id="GO:0071111">
    <property type="term" value="F:cyclic-guanylate-specific phosphodiesterase activity"/>
    <property type="evidence" value="ECO:0007669"/>
    <property type="project" value="InterPro"/>
</dbReference>
<dbReference type="PANTHER" id="PTHR33121">
    <property type="entry name" value="CYCLIC DI-GMP PHOSPHODIESTERASE PDEF"/>
    <property type="match status" value="1"/>
</dbReference>
<name>A0A8J3F2M1_9BIFI</name>
<gene>
    <name evidence="2" type="ORF">GCM10007377_11960</name>
</gene>
<protein>
    <recommendedName>
        <fullName evidence="1">EAL domain-containing protein</fullName>
    </recommendedName>
</protein>
<comment type="caution">
    <text evidence="2">The sequence shown here is derived from an EMBL/GenBank/DDBJ whole genome shotgun (WGS) entry which is preliminary data.</text>
</comment>
<dbReference type="Gene3D" id="3.20.20.450">
    <property type="entry name" value="EAL domain"/>
    <property type="match status" value="1"/>
</dbReference>